<dbReference type="EMBL" id="NOXV01000296">
    <property type="protein sequence ID" value="OYQ34011.1"/>
    <property type="molecule type" value="Genomic_DNA"/>
</dbReference>
<organism evidence="3 4">
    <name type="scientific">Flavobacterium cyanobacteriorum</name>
    <dbReference type="NCBI Taxonomy" id="2022802"/>
    <lineage>
        <taxon>Bacteria</taxon>
        <taxon>Pseudomonadati</taxon>
        <taxon>Bacteroidota</taxon>
        <taxon>Flavobacteriia</taxon>
        <taxon>Flavobacteriales</taxon>
        <taxon>Flavobacteriaceae</taxon>
        <taxon>Flavobacterium</taxon>
    </lineage>
</organism>
<dbReference type="PANTHER" id="PTHR30595:SF6">
    <property type="entry name" value="SCHLAFEN ALBA-2 DOMAIN-CONTAINING PROTEIN"/>
    <property type="match status" value="1"/>
</dbReference>
<evidence type="ECO:0000259" key="2">
    <source>
        <dbReference type="Pfam" id="PF21247"/>
    </source>
</evidence>
<evidence type="ECO:0000313" key="4">
    <source>
        <dbReference type="Proteomes" id="UP000216605"/>
    </source>
</evidence>
<sequence length="564" mass="64678">MEIKDLQYLINQGEGLRIEFKDARNSVPSSFYETVVSFSNTDGGTMLLGVDDEGKVKGIDETAEVSLTKNIITALNSRDCIDPPVYVQPFCINHPNGKVMVIQIPASSQIHNHSGIIYSRDFESDLDITKNQQRLSDLYLRKRNFFTESIIYPHLTMADLDDSLFEKAFTLIRNNKSDHPWLLANKEQLLREATLWRKDFQNGLEGLTLAAALIFGKDETIQSLLPAYKVEGMLRKENIDRYDDRINPPLRTNLIDTYLDLKAFVNKHLPEKFFMERDQRVDLRDKIFREVVGNAIVHREYTSALSTELIITASEVVITNPNKPYFHGVIDPLGFNPYPKNPNIRKFFTAFGWTDEIGSGVRNTNKYLPLYVPGAHPLFLENDTFKTVIPLRFVNLGTYAASFINWLELDEKFNDHLKSGLAGIELPSACFDYTWEQVLLQLVPSWHQKGTELKSLDWYENQVFVENEIKKVPSWHKKGTQLLKKKNWYLMGILSLCSLPIAQSDLMAAFDYKNAKTFRDNYLKPLRESGLIVFTIPEKPTDPDNKYVVTQQGKAFLGGLLNKK</sequence>
<dbReference type="OrthoDB" id="9807907at2"/>
<evidence type="ECO:0000313" key="3">
    <source>
        <dbReference type="EMBL" id="OYQ34011.1"/>
    </source>
</evidence>
<dbReference type="AlphaFoldDB" id="A0A255YXW9"/>
<name>A0A255YXW9_9FLAO</name>
<dbReference type="Pfam" id="PF04326">
    <property type="entry name" value="SLFN_AlbA_2"/>
    <property type="match status" value="1"/>
</dbReference>
<reference evidence="3 4" key="1">
    <citation type="submission" date="2017-07" db="EMBL/GenBank/DDBJ databases">
        <title>Flavobacterium cyanobacteriorum sp. nov., isolated from cyanobacterial aggregates in a eutrophic lake.</title>
        <authorList>
            <person name="Cai H."/>
        </authorList>
    </citation>
    <scope>NUCLEOTIDE SEQUENCE [LARGE SCALE GENOMIC DNA]</scope>
    <source>
        <strain evidence="3 4">TH021</strain>
    </source>
</reference>
<gene>
    <name evidence="3" type="ORF">CHU92_12290</name>
</gene>
<dbReference type="RefSeq" id="WP_094415996.1">
    <property type="nucleotide sequence ID" value="NZ_NOXV01000296.1"/>
</dbReference>
<dbReference type="Proteomes" id="UP000216605">
    <property type="component" value="Unassembled WGS sequence"/>
</dbReference>
<evidence type="ECO:0000259" key="1">
    <source>
        <dbReference type="Pfam" id="PF04326"/>
    </source>
</evidence>
<comment type="caution">
    <text evidence="3">The sequence shown here is derived from an EMBL/GenBank/DDBJ whole genome shotgun (WGS) entry which is preliminary data.</text>
</comment>
<proteinExistence type="predicted"/>
<dbReference type="InterPro" id="IPR038461">
    <property type="entry name" value="Schlafen_AlbA_2_dom_sf"/>
</dbReference>
<accession>A0A255YXW9</accession>
<dbReference type="PANTHER" id="PTHR30595">
    <property type="entry name" value="GLPR-RELATED TRANSCRIPTIONAL REPRESSOR"/>
    <property type="match status" value="1"/>
</dbReference>
<feature type="domain" description="Filamentation induced by cAMP protein Fic-like C-terminal" evidence="2">
    <location>
        <begin position="501"/>
        <end position="550"/>
    </location>
</feature>
<dbReference type="InterPro" id="IPR049514">
    <property type="entry name" value="Fic-like_C"/>
</dbReference>
<feature type="domain" description="Schlafen AlbA-2" evidence="1">
    <location>
        <begin position="14"/>
        <end position="121"/>
    </location>
</feature>
<dbReference type="Gene3D" id="3.30.565.60">
    <property type="match status" value="1"/>
</dbReference>
<dbReference type="Gene3D" id="3.30.950.30">
    <property type="entry name" value="Schlafen, AAA domain"/>
    <property type="match status" value="1"/>
</dbReference>
<dbReference type="Pfam" id="PF21247">
    <property type="entry name" value="Fic-like_C"/>
    <property type="match status" value="1"/>
</dbReference>
<dbReference type="InterPro" id="IPR038475">
    <property type="entry name" value="RecG_C_sf"/>
</dbReference>
<protein>
    <recommendedName>
        <fullName evidence="5">AAA family ATPase</fullName>
    </recommendedName>
</protein>
<evidence type="ECO:0008006" key="5">
    <source>
        <dbReference type="Google" id="ProtNLM"/>
    </source>
</evidence>
<keyword evidence="4" id="KW-1185">Reference proteome</keyword>
<dbReference type="InterPro" id="IPR007421">
    <property type="entry name" value="Schlafen_AlbA_2_dom"/>
</dbReference>